<keyword evidence="2" id="KW-1185">Reference proteome</keyword>
<accession>A0A927BXJ6</accession>
<reference evidence="1" key="1">
    <citation type="submission" date="2020-09" db="EMBL/GenBank/DDBJ databases">
        <title>A novel bacterium of genus Paenibacillus, isolated from South China Sea.</title>
        <authorList>
            <person name="Huang H."/>
            <person name="Mo K."/>
            <person name="Hu Y."/>
        </authorList>
    </citation>
    <scope>NUCLEOTIDE SEQUENCE</scope>
    <source>
        <strain evidence="1">IB182496</strain>
    </source>
</reference>
<proteinExistence type="predicted"/>
<gene>
    <name evidence="1" type="ORF">IDH44_19155</name>
</gene>
<protein>
    <submittedName>
        <fullName evidence="1">TIGR00375 family protein</fullName>
    </submittedName>
</protein>
<evidence type="ECO:0000313" key="2">
    <source>
        <dbReference type="Proteomes" id="UP000621560"/>
    </source>
</evidence>
<organism evidence="1 2">
    <name type="scientific">Paenibacillus sabuli</name>
    <dbReference type="NCBI Taxonomy" id="2772509"/>
    <lineage>
        <taxon>Bacteria</taxon>
        <taxon>Bacillati</taxon>
        <taxon>Bacillota</taxon>
        <taxon>Bacilli</taxon>
        <taxon>Bacillales</taxon>
        <taxon>Paenibacillaceae</taxon>
        <taxon>Paenibacillus</taxon>
    </lineage>
</organism>
<evidence type="ECO:0000313" key="1">
    <source>
        <dbReference type="EMBL" id="MBD2847324.1"/>
    </source>
</evidence>
<comment type="caution">
    <text evidence="1">The sequence shown here is derived from an EMBL/GenBank/DDBJ whole genome shotgun (WGS) entry which is preliminary data.</text>
</comment>
<dbReference type="Pfam" id="PF13263">
    <property type="entry name" value="PHP_C"/>
    <property type="match status" value="1"/>
</dbReference>
<dbReference type="EMBL" id="JACXIZ010000035">
    <property type="protein sequence ID" value="MBD2847324.1"/>
    <property type="molecule type" value="Genomic_DNA"/>
</dbReference>
<name>A0A927BXJ6_9BACL</name>
<dbReference type="RefSeq" id="WP_190920423.1">
    <property type="nucleotide sequence ID" value="NZ_JACXIZ010000035.1"/>
</dbReference>
<dbReference type="InterPro" id="IPR016195">
    <property type="entry name" value="Pol/histidinol_Pase-like"/>
</dbReference>
<dbReference type="SUPFAM" id="SSF89550">
    <property type="entry name" value="PHP domain-like"/>
    <property type="match status" value="1"/>
</dbReference>
<sequence length="403" mass="43774">MRITAQEPALRTVYADLHLHIGRTSRGEPVKISGSRDLTFRNIAHEASNRKGIGLLGVIDAHSPGVQRDIADLLERGEMTEIAGGGVRYKDTTLVLGAEIEVRDEGMASPAHYLVYMPDFEAMRALTRWLERHMRNVQLSSQRLYATGRVLQEVTAERSGLFVPAHLFTPHRSLLGSSSRRIADALDPERIDAVELGLSADTAMAEQLPELRRYPYLTNSDAHSLAKIGREYNALRLAEASFEELRLALRGERGRGIAANYGLDPRLGKYHRTRCMRCGTEAGAADQRCAACGSAKLVRGVAERIAELAASAGPAAKPDGAGRARPPYVHQVPLEFVPGVGPRMLDRLLERFGTEMAILHDVSEAQLLEAAGPRVGELIALARSGGLRLHAGGGGVYGSVARE</sequence>
<dbReference type="AlphaFoldDB" id="A0A927BXJ6"/>
<dbReference type="Proteomes" id="UP000621560">
    <property type="component" value="Unassembled WGS sequence"/>
</dbReference>
<dbReference type="PANTHER" id="PTHR40084">
    <property type="entry name" value="PHOSPHOHYDROLASE, PHP FAMILY"/>
    <property type="match status" value="1"/>
</dbReference>
<dbReference type="Gene3D" id="3.20.20.140">
    <property type="entry name" value="Metal-dependent hydrolases"/>
    <property type="match status" value="1"/>
</dbReference>
<dbReference type="CDD" id="cd19067">
    <property type="entry name" value="PfuEndoQ-like"/>
    <property type="match status" value="1"/>
</dbReference>
<dbReference type="PANTHER" id="PTHR40084:SF1">
    <property type="entry name" value="PHOSPHOTRANSFERASE"/>
    <property type="match status" value="1"/>
</dbReference>